<dbReference type="PANTHER" id="PTHR11592">
    <property type="entry name" value="GLUTATHIONE PEROXIDASE"/>
    <property type="match status" value="1"/>
</dbReference>
<keyword evidence="6" id="KW-0812">Transmembrane</keyword>
<dbReference type="PROSITE" id="PS51352">
    <property type="entry name" value="THIOREDOXIN_2"/>
    <property type="match status" value="1"/>
</dbReference>
<feature type="domain" description="Thioredoxin" evidence="7">
    <location>
        <begin position="169"/>
        <end position="339"/>
    </location>
</feature>
<dbReference type="Gene3D" id="3.40.30.10">
    <property type="entry name" value="Glutaredoxin"/>
    <property type="match status" value="1"/>
</dbReference>
<reference evidence="8 9" key="1">
    <citation type="journal article" date="2011" name="J. Bacteriol.">
        <title>Complete genome sequence of the plant pathogen Ralstonia solanacearum strain Po82.</title>
        <authorList>
            <person name="Xu J."/>
            <person name="Zheng H.J."/>
            <person name="Liu L."/>
            <person name="Pan Z.C."/>
            <person name="Prior P."/>
            <person name="Tang B."/>
            <person name="Xu J.S."/>
            <person name="Zhang H."/>
            <person name="Tian Q."/>
            <person name="Zhang L.Q."/>
            <person name="Feng J."/>
        </authorList>
    </citation>
    <scope>NUCLEOTIDE SEQUENCE [LARGE SCALE GENOMIC DNA]</scope>
    <source>
        <strain evidence="8 9">Po82</strain>
    </source>
</reference>
<sequence length="344" mass="37937">MKRIRPFPLDNRPAGTTEYDVSGRPPWRAFQGRAASRCAAMCCNGNLPPFVGRIGPGRRPAPPQYRKHDGTRWRQATPDALRVRQDPRALYPRLKTFHAPPAIQETAMSSPFIATPTLARARDRLTRRHAAGVLRRHHLLIIVIAIVIAIIALLLPRTGHAAVGTQAAPAPSPAAAAATASKCPTALDFRVKRLQDDAPQDLCQYAGRVVLVVNTASYCGYTYQYEGLEALYAKYRDKGLTVLGFPSNDFEQEPGSGKQIASFCYNTYGVKFPMFSKTSVVGAAASPLYHWLTRQTGQPPKWNFHKYLLDRSGRVVAVYPSRIEPGDPAIVNRIDTLLAEPAPR</sequence>
<feature type="region of interest" description="Disordered" evidence="5">
    <location>
        <begin position="53"/>
        <end position="72"/>
    </location>
</feature>
<evidence type="ECO:0000313" key="8">
    <source>
        <dbReference type="EMBL" id="AEG70389.1"/>
    </source>
</evidence>
<evidence type="ECO:0000256" key="4">
    <source>
        <dbReference type="RuleBase" id="RU000499"/>
    </source>
</evidence>
<dbReference type="HOGENOM" id="CLU_029507_1_0_4"/>
<evidence type="ECO:0000256" key="5">
    <source>
        <dbReference type="SAM" id="MobiDB-lite"/>
    </source>
</evidence>
<dbReference type="PROSITE" id="PS00460">
    <property type="entry name" value="GLUTATHIONE_PEROXID_1"/>
    <property type="match status" value="1"/>
</dbReference>
<feature type="transmembrane region" description="Helical" evidence="6">
    <location>
        <begin position="137"/>
        <end position="155"/>
    </location>
</feature>
<dbReference type="PROSITE" id="PS51355">
    <property type="entry name" value="GLUTATHIONE_PEROXID_3"/>
    <property type="match status" value="1"/>
</dbReference>
<dbReference type="GO" id="GO:0004601">
    <property type="term" value="F:peroxidase activity"/>
    <property type="evidence" value="ECO:0007669"/>
    <property type="project" value="UniProtKB-KW"/>
</dbReference>
<keyword evidence="6" id="KW-1133">Transmembrane helix</keyword>
<gene>
    <name evidence="8" type="ordered locus">RSPO_c03097</name>
</gene>
<keyword evidence="6" id="KW-0472">Membrane</keyword>
<accession>F6G4C5</accession>
<dbReference type="AlphaFoldDB" id="F6G4C5"/>
<dbReference type="EMBL" id="CP002819">
    <property type="protein sequence ID" value="AEG70389.1"/>
    <property type="molecule type" value="Genomic_DNA"/>
</dbReference>
<dbReference type="PANTHER" id="PTHR11592:SF40">
    <property type="entry name" value="THIOREDOXIN_GLUTATHIONE PEROXIDASE BTUE"/>
    <property type="match status" value="1"/>
</dbReference>
<keyword evidence="2 4" id="KW-0575">Peroxidase</keyword>
<protein>
    <recommendedName>
        <fullName evidence="4">Glutathione peroxidase</fullName>
    </recommendedName>
</protein>
<keyword evidence="3 4" id="KW-0560">Oxidoreductase</keyword>
<dbReference type="eggNOG" id="COG0386">
    <property type="taxonomic scope" value="Bacteria"/>
</dbReference>
<dbReference type="KEGG" id="rsn:RSPO_c03097"/>
<name>F6G4C5_RALS8</name>
<dbReference type="InterPro" id="IPR036249">
    <property type="entry name" value="Thioredoxin-like_sf"/>
</dbReference>
<dbReference type="SUPFAM" id="SSF52833">
    <property type="entry name" value="Thioredoxin-like"/>
    <property type="match status" value="1"/>
</dbReference>
<dbReference type="InterPro" id="IPR013766">
    <property type="entry name" value="Thioredoxin_domain"/>
</dbReference>
<evidence type="ECO:0000256" key="6">
    <source>
        <dbReference type="SAM" id="Phobius"/>
    </source>
</evidence>
<comment type="similarity">
    <text evidence="1 4">Belongs to the glutathione peroxidase family.</text>
</comment>
<organism evidence="8 9">
    <name type="scientific">Ralstonia solanacearum (strain Po82)</name>
    <dbReference type="NCBI Taxonomy" id="1031711"/>
    <lineage>
        <taxon>Bacteria</taxon>
        <taxon>Pseudomonadati</taxon>
        <taxon>Pseudomonadota</taxon>
        <taxon>Betaproteobacteria</taxon>
        <taxon>Burkholderiales</taxon>
        <taxon>Burkholderiaceae</taxon>
        <taxon>Ralstonia</taxon>
        <taxon>Ralstonia solanacearum species complex</taxon>
    </lineage>
</organism>
<dbReference type="PRINTS" id="PR01011">
    <property type="entry name" value="GLUTPROXDASE"/>
</dbReference>
<dbReference type="GO" id="GO:0034599">
    <property type="term" value="P:cellular response to oxidative stress"/>
    <property type="evidence" value="ECO:0007669"/>
    <property type="project" value="TreeGrafter"/>
</dbReference>
<dbReference type="Pfam" id="PF00255">
    <property type="entry name" value="GSHPx"/>
    <property type="match status" value="1"/>
</dbReference>
<evidence type="ECO:0000256" key="2">
    <source>
        <dbReference type="ARBA" id="ARBA00022559"/>
    </source>
</evidence>
<dbReference type="CDD" id="cd00340">
    <property type="entry name" value="GSH_Peroxidase"/>
    <property type="match status" value="1"/>
</dbReference>
<feature type="region of interest" description="Disordered" evidence="5">
    <location>
        <begin position="1"/>
        <end position="20"/>
    </location>
</feature>
<dbReference type="InterPro" id="IPR029759">
    <property type="entry name" value="GPX_AS"/>
</dbReference>
<evidence type="ECO:0000256" key="3">
    <source>
        <dbReference type="ARBA" id="ARBA00023002"/>
    </source>
</evidence>
<proteinExistence type="inferred from homology"/>
<dbReference type="InterPro" id="IPR000889">
    <property type="entry name" value="Glutathione_peroxidase"/>
</dbReference>
<evidence type="ECO:0000256" key="1">
    <source>
        <dbReference type="ARBA" id="ARBA00006926"/>
    </source>
</evidence>
<evidence type="ECO:0000259" key="7">
    <source>
        <dbReference type="PROSITE" id="PS51352"/>
    </source>
</evidence>
<evidence type="ECO:0000313" key="9">
    <source>
        <dbReference type="Proteomes" id="UP000007953"/>
    </source>
</evidence>
<dbReference type="PATRIC" id="fig|1031711.3.peg.3028"/>
<dbReference type="Proteomes" id="UP000007953">
    <property type="component" value="Chromosome"/>
</dbReference>